<proteinExistence type="predicted"/>
<sequence>MVHWTAALIATGPNLAEAFSPQKTLHLLTVSPPNSTSAERYMADRVVAATEN</sequence>
<evidence type="ECO:0000313" key="2">
    <source>
        <dbReference type="Proteomes" id="UP000315082"/>
    </source>
</evidence>
<reference evidence="1 2" key="1">
    <citation type="submission" date="2019-02" db="EMBL/GenBank/DDBJ databases">
        <title>Deep-cultivation of Planctomycetes and their phenomic and genomic characterization uncovers novel biology.</title>
        <authorList>
            <person name="Wiegand S."/>
            <person name="Jogler M."/>
            <person name="Boedeker C."/>
            <person name="Pinto D."/>
            <person name="Vollmers J."/>
            <person name="Rivas-Marin E."/>
            <person name="Kohn T."/>
            <person name="Peeters S.H."/>
            <person name="Heuer A."/>
            <person name="Rast P."/>
            <person name="Oberbeckmann S."/>
            <person name="Bunk B."/>
            <person name="Jeske O."/>
            <person name="Meyerdierks A."/>
            <person name="Storesund J.E."/>
            <person name="Kallscheuer N."/>
            <person name="Luecker S."/>
            <person name="Lage O.M."/>
            <person name="Pohl T."/>
            <person name="Merkel B.J."/>
            <person name="Hornburger P."/>
            <person name="Mueller R.-W."/>
            <person name="Bruemmer F."/>
            <person name="Labrenz M."/>
            <person name="Spormann A.M."/>
            <person name="Op den Camp H."/>
            <person name="Overmann J."/>
            <person name="Amann R."/>
            <person name="Jetten M.S.M."/>
            <person name="Mascher T."/>
            <person name="Medema M.H."/>
            <person name="Devos D.P."/>
            <person name="Kaster A.-K."/>
            <person name="Ovreas L."/>
            <person name="Rohde M."/>
            <person name="Galperin M.Y."/>
            <person name="Jogler C."/>
        </authorList>
    </citation>
    <scope>NUCLEOTIDE SEQUENCE [LARGE SCALE GENOMIC DNA]</scope>
    <source>
        <strain evidence="1 2">Poly24</strain>
    </source>
</reference>
<evidence type="ECO:0000313" key="1">
    <source>
        <dbReference type="EMBL" id="QDV66957.1"/>
    </source>
</evidence>
<gene>
    <name evidence="1" type="ORF">Poly24_06460</name>
</gene>
<organism evidence="1 2">
    <name type="scientific">Rosistilla carotiformis</name>
    <dbReference type="NCBI Taxonomy" id="2528017"/>
    <lineage>
        <taxon>Bacteria</taxon>
        <taxon>Pseudomonadati</taxon>
        <taxon>Planctomycetota</taxon>
        <taxon>Planctomycetia</taxon>
        <taxon>Pirellulales</taxon>
        <taxon>Pirellulaceae</taxon>
        <taxon>Rosistilla</taxon>
    </lineage>
</organism>
<dbReference type="RefSeq" id="WP_197452287.1">
    <property type="nucleotide sequence ID" value="NZ_CP036348.1"/>
</dbReference>
<protein>
    <submittedName>
        <fullName evidence="1">Uncharacterized protein</fullName>
    </submittedName>
</protein>
<dbReference type="Proteomes" id="UP000315082">
    <property type="component" value="Chromosome"/>
</dbReference>
<accession>A0A518JN63</accession>
<dbReference type="EMBL" id="CP036348">
    <property type="protein sequence ID" value="QDV66957.1"/>
    <property type="molecule type" value="Genomic_DNA"/>
</dbReference>
<dbReference type="KEGG" id="rcf:Poly24_06460"/>
<dbReference type="AlphaFoldDB" id="A0A518JN63"/>
<keyword evidence="2" id="KW-1185">Reference proteome</keyword>
<name>A0A518JN63_9BACT</name>